<keyword evidence="5 8" id="KW-0697">Rotamase</keyword>
<name>A0A3S9B3P0_9HYPH</name>
<dbReference type="PROSITE" id="PS01096">
    <property type="entry name" value="PPIC_PPIASE_1"/>
    <property type="match status" value="1"/>
</dbReference>
<keyword evidence="8 11" id="KW-0413">Isomerase</keyword>
<comment type="similarity">
    <text evidence="2">Belongs to the PpiC/parvulin rotamase family.</text>
</comment>
<dbReference type="SUPFAM" id="SSF54534">
    <property type="entry name" value="FKBP-like"/>
    <property type="match status" value="1"/>
</dbReference>
<dbReference type="Gene3D" id="1.10.8.1040">
    <property type="match status" value="1"/>
</dbReference>
<protein>
    <recommendedName>
        <fullName evidence="4">Parvulin-like PPIase</fullName>
        <ecNumber evidence="3">5.2.1.8</ecNumber>
    </recommendedName>
    <alternativeName>
        <fullName evidence="6">Peptidyl-prolyl cis-trans isomerase plp</fullName>
    </alternativeName>
    <alternativeName>
        <fullName evidence="7">Rotamase plp</fullName>
    </alternativeName>
</protein>
<evidence type="ECO:0000313" key="11">
    <source>
        <dbReference type="EMBL" id="AZN71524.1"/>
    </source>
</evidence>
<dbReference type="SUPFAM" id="SSF109998">
    <property type="entry name" value="Triger factor/SurA peptide-binding domain-like"/>
    <property type="match status" value="1"/>
</dbReference>
<dbReference type="InterPro" id="IPR050245">
    <property type="entry name" value="PrsA_foldase"/>
</dbReference>
<keyword evidence="9" id="KW-0732">Signal</keyword>
<dbReference type="RefSeq" id="WP_126009833.1">
    <property type="nucleotide sequence ID" value="NZ_CP032509.1"/>
</dbReference>
<feature type="chain" id="PRO_5019293033" description="Parvulin-like PPIase" evidence="9">
    <location>
        <begin position="35"/>
        <end position="291"/>
    </location>
</feature>
<organism evidence="11 12">
    <name type="scientific">Georhizobium profundi</name>
    <dbReference type="NCBI Taxonomy" id="2341112"/>
    <lineage>
        <taxon>Bacteria</taxon>
        <taxon>Pseudomonadati</taxon>
        <taxon>Pseudomonadota</taxon>
        <taxon>Alphaproteobacteria</taxon>
        <taxon>Hyphomicrobiales</taxon>
        <taxon>Rhizobiaceae</taxon>
        <taxon>Georhizobium</taxon>
    </lineage>
</organism>
<proteinExistence type="inferred from homology"/>
<feature type="signal peptide" evidence="9">
    <location>
        <begin position="1"/>
        <end position="34"/>
    </location>
</feature>
<dbReference type="PROSITE" id="PS50198">
    <property type="entry name" value="PPIC_PPIASE_2"/>
    <property type="match status" value="1"/>
</dbReference>
<dbReference type="EC" id="5.2.1.8" evidence="3"/>
<dbReference type="Pfam" id="PF00639">
    <property type="entry name" value="Rotamase"/>
    <property type="match status" value="1"/>
</dbReference>
<dbReference type="InterPro" id="IPR023058">
    <property type="entry name" value="PPIase_PpiC_CS"/>
</dbReference>
<evidence type="ECO:0000256" key="3">
    <source>
        <dbReference type="ARBA" id="ARBA00013194"/>
    </source>
</evidence>
<evidence type="ECO:0000256" key="7">
    <source>
        <dbReference type="ARBA" id="ARBA00031484"/>
    </source>
</evidence>
<dbReference type="InterPro" id="IPR000297">
    <property type="entry name" value="PPIase_PpiC"/>
</dbReference>
<evidence type="ECO:0000256" key="2">
    <source>
        <dbReference type="ARBA" id="ARBA00007656"/>
    </source>
</evidence>
<dbReference type="InterPro" id="IPR027304">
    <property type="entry name" value="Trigger_fact/SurA_dom_sf"/>
</dbReference>
<evidence type="ECO:0000313" key="12">
    <source>
        <dbReference type="Proteomes" id="UP000268192"/>
    </source>
</evidence>
<dbReference type="Gene3D" id="3.10.50.40">
    <property type="match status" value="1"/>
</dbReference>
<evidence type="ECO:0000259" key="10">
    <source>
        <dbReference type="PROSITE" id="PS50198"/>
    </source>
</evidence>
<dbReference type="AlphaFoldDB" id="A0A3S9B3P0"/>
<dbReference type="KEGG" id="abaw:D5400_09820"/>
<evidence type="ECO:0000256" key="8">
    <source>
        <dbReference type="PROSITE-ProRule" id="PRU00278"/>
    </source>
</evidence>
<keyword evidence="12" id="KW-1185">Reference proteome</keyword>
<evidence type="ECO:0000256" key="1">
    <source>
        <dbReference type="ARBA" id="ARBA00000971"/>
    </source>
</evidence>
<dbReference type="Proteomes" id="UP000268192">
    <property type="component" value="Chromosome"/>
</dbReference>
<accession>A0A3S9B3P0</accession>
<dbReference type="GO" id="GO:0003755">
    <property type="term" value="F:peptidyl-prolyl cis-trans isomerase activity"/>
    <property type="evidence" value="ECO:0007669"/>
    <property type="project" value="UniProtKB-KW"/>
</dbReference>
<dbReference type="InterPro" id="IPR046357">
    <property type="entry name" value="PPIase_dom_sf"/>
</dbReference>
<comment type="catalytic activity">
    <reaction evidence="1">
        <text>[protein]-peptidylproline (omega=180) = [protein]-peptidylproline (omega=0)</text>
        <dbReference type="Rhea" id="RHEA:16237"/>
        <dbReference type="Rhea" id="RHEA-COMP:10747"/>
        <dbReference type="Rhea" id="RHEA-COMP:10748"/>
        <dbReference type="ChEBI" id="CHEBI:83833"/>
        <dbReference type="ChEBI" id="CHEBI:83834"/>
        <dbReference type="EC" id="5.2.1.8"/>
    </reaction>
</comment>
<dbReference type="EMBL" id="CP032509">
    <property type="protein sequence ID" value="AZN71524.1"/>
    <property type="molecule type" value="Genomic_DNA"/>
</dbReference>
<dbReference type="PANTHER" id="PTHR47245:SF2">
    <property type="entry name" value="PEPTIDYL-PROLYL CIS-TRANS ISOMERASE HP_0175-RELATED"/>
    <property type="match status" value="1"/>
</dbReference>
<dbReference type="OrthoDB" id="14196at2"/>
<evidence type="ECO:0000256" key="5">
    <source>
        <dbReference type="ARBA" id="ARBA00023110"/>
    </source>
</evidence>
<evidence type="ECO:0000256" key="4">
    <source>
        <dbReference type="ARBA" id="ARBA00018370"/>
    </source>
</evidence>
<evidence type="ECO:0000256" key="6">
    <source>
        <dbReference type="ARBA" id="ARBA00030642"/>
    </source>
</evidence>
<dbReference type="PANTHER" id="PTHR47245">
    <property type="entry name" value="PEPTIDYLPROLYL ISOMERASE"/>
    <property type="match status" value="1"/>
</dbReference>
<evidence type="ECO:0000256" key="9">
    <source>
        <dbReference type="SAM" id="SignalP"/>
    </source>
</evidence>
<reference evidence="11 12" key="1">
    <citation type="submission" date="2018-09" db="EMBL/GenBank/DDBJ databases">
        <title>Marinorhizobium profundi gen. nov., sp. nov., isolated from a deep-sea sediment sample from the New Britain Trench and proposal of Marinorhizobiaceae fam. nov. in the order Rhizobiales of the class Alphaproteobacteria.</title>
        <authorList>
            <person name="Cao J."/>
        </authorList>
    </citation>
    <scope>NUCLEOTIDE SEQUENCE [LARGE SCALE GENOMIC DNA]</scope>
    <source>
        <strain evidence="11 12">WS11</strain>
    </source>
</reference>
<feature type="domain" description="PpiC" evidence="10">
    <location>
        <begin position="144"/>
        <end position="235"/>
    </location>
</feature>
<sequence length="291" mass="31773">MKGKTMLSKAPFVRRVIAIALFSVAVFHSGLALAQEGVVARVGETEITESDLAAAEALFASQTADMSDEARRSLLVDNLIDLELIIQAAEEDGLREDSVFKERAEFLAKQTLRSLYLERRLAETLSDDAVQREYDRLIAQMPDVAEIRPRHILVADKDAAETVIARLDDGESFAEVARDVSLDEATKQEGGDLGFVAQDAILKEIGDAATLLESGEYTSEPVQSAFGFHIVFLEERRDRPAPDMAAVAPQIRQGLHAAAMQALTEELAAKTSVEKLVPDVDDESADDGHQH</sequence>
<gene>
    <name evidence="11" type="ORF">D5400_09820</name>
</gene>